<accession>A0ABT1D8K6</accession>
<evidence type="ECO:0000313" key="4">
    <source>
        <dbReference type="Proteomes" id="UP001523392"/>
    </source>
</evidence>
<dbReference type="Proteomes" id="UP001523392">
    <property type="component" value="Unassembled WGS sequence"/>
</dbReference>
<dbReference type="EMBL" id="JAFIRR010000122">
    <property type="protein sequence ID" value="MCO6418248.1"/>
    <property type="molecule type" value="Genomic_DNA"/>
</dbReference>
<keyword evidence="4" id="KW-1185">Reference proteome</keyword>
<feature type="signal peptide" evidence="2">
    <location>
        <begin position="1"/>
        <end position="22"/>
    </location>
</feature>
<feature type="region of interest" description="Disordered" evidence="1">
    <location>
        <begin position="20"/>
        <end position="67"/>
    </location>
</feature>
<dbReference type="RefSeq" id="WP_252954877.1">
    <property type="nucleotide sequence ID" value="NZ_JAFIRR010000122.1"/>
</dbReference>
<name>A0ABT1D8K6_9PROT</name>
<dbReference type="SUPFAM" id="SSF103088">
    <property type="entry name" value="OmpA-like"/>
    <property type="match status" value="1"/>
</dbReference>
<comment type="caution">
    <text evidence="3">The sequence shown here is derived from an EMBL/GenBank/DDBJ whole genome shotgun (WGS) entry which is preliminary data.</text>
</comment>
<feature type="region of interest" description="Disordered" evidence="1">
    <location>
        <begin position="142"/>
        <end position="176"/>
    </location>
</feature>
<evidence type="ECO:0000256" key="2">
    <source>
        <dbReference type="SAM" id="SignalP"/>
    </source>
</evidence>
<feature type="chain" id="PRO_5045488297" description="OmpA-like domain-containing protein" evidence="2">
    <location>
        <begin position="23"/>
        <end position="176"/>
    </location>
</feature>
<organism evidence="3 4">
    <name type="scientific">Siccirubricoccus soli</name>
    <dbReference type="NCBI Taxonomy" id="2899147"/>
    <lineage>
        <taxon>Bacteria</taxon>
        <taxon>Pseudomonadati</taxon>
        <taxon>Pseudomonadota</taxon>
        <taxon>Alphaproteobacteria</taxon>
        <taxon>Acetobacterales</taxon>
        <taxon>Roseomonadaceae</taxon>
        <taxon>Siccirubricoccus</taxon>
    </lineage>
</organism>
<evidence type="ECO:0000256" key="1">
    <source>
        <dbReference type="SAM" id="MobiDB-lite"/>
    </source>
</evidence>
<evidence type="ECO:0008006" key="5">
    <source>
        <dbReference type="Google" id="ProtNLM"/>
    </source>
</evidence>
<reference evidence="3 4" key="1">
    <citation type="submission" date="2021-12" db="EMBL/GenBank/DDBJ databases">
        <title>Siccirubricoccus leaddurans sp. nov., a high concentration Zn2+ tolerance bacterium.</title>
        <authorList>
            <person name="Cao Y."/>
        </authorList>
    </citation>
    <scope>NUCLEOTIDE SEQUENCE [LARGE SCALE GENOMIC DNA]</scope>
    <source>
        <strain evidence="3 4">KC 17139</strain>
    </source>
</reference>
<keyword evidence="2" id="KW-0732">Signal</keyword>
<feature type="compositionally biased region" description="Pro residues" evidence="1">
    <location>
        <begin position="33"/>
        <end position="50"/>
    </location>
</feature>
<evidence type="ECO:0000313" key="3">
    <source>
        <dbReference type="EMBL" id="MCO6418248.1"/>
    </source>
</evidence>
<dbReference type="Gene3D" id="3.30.1330.60">
    <property type="entry name" value="OmpA-like domain"/>
    <property type="match status" value="1"/>
</dbReference>
<proteinExistence type="predicted"/>
<gene>
    <name evidence="3" type="ORF">JYK14_19060</name>
</gene>
<sequence length="176" mass="18204">MTQPSRRALLLLALALPLPAAAEDEPVPREPALAPPEPARLPDRPAPSPAAPAARTAPQQSLPGMEALPSGAWRLRFGEGVAEVPQAAAPALAELGRRLAAGPPGRVTILAQASGPEDVSTARRLSLARGFAVKQALEAGGLPATRIDIRPMGRTPDGLDSADIQPPPSRGTTDRR</sequence>
<protein>
    <recommendedName>
        <fullName evidence="5">OmpA-like domain-containing protein</fullName>
    </recommendedName>
</protein>
<dbReference type="InterPro" id="IPR036737">
    <property type="entry name" value="OmpA-like_sf"/>
</dbReference>